<dbReference type="Gene3D" id="2.60.40.150">
    <property type="entry name" value="C2 domain"/>
    <property type="match status" value="1"/>
</dbReference>
<organism evidence="2 3">
    <name type="scientific">Lymnaea stagnalis</name>
    <name type="common">Great pond snail</name>
    <name type="synonym">Helix stagnalis</name>
    <dbReference type="NCBI Taxonomy" id="6523"/>
    <lineage>
        <taxon>Eukaryota</taxon>
        <taxon>Metazoa</taxon>
        <taxon>Spiralia</taxon>
        <taxon>Lophotrochozoa</taxon>
        <taxon>Mollusca</taxon>
        <taxon>Gastropoda</taxon>
        <taxon>Heterobranchia</taxon>
        <taxon>Euthyneura</taxon>
        <taxon>Panpulmonata</taxon>
        <taxon>Hygrophila</taxon>
        <taxon>Lymnaeoidea</taxon>
        <taxon>Lymnaeidae</taxon>
        <taxon>Lymnaea</taxon>
    </lineage>
</organism>
<evidence type="ECO:0008006" key="4">
    <source>
        <dbReference type="Google" id="ProtNLM"/>
    </source>
</evidence>
<feature type="compositionally biased region" description="Basic and acidic residues" evidence="1">
    <location>
        <begin position="615"/>
        <end position="629"/>
    </location>
</feature>
<evidence type="ECO:0000256" key="1">
    <source>
        <dbReference type="SAM" id="MobiDB-lite"/>
    </source>
</evidence>
<comment type="caution">
    <text evidence="2">The sequence shown here is derived from an EMBL/GenBank/DDBJ whole genome shotgun (WGS) entry which is preliminary data.</text>
</comment>
<accession>A0AAV2I4V8</accession>
<keyword evidence="3" id="KW-1185">Reference proteome</keyword>
<dbReference type="AlphaFoldDB" id="A0AAV2I4V8"/>
<feature type="compositionally biased region" description="Low complexity" evidence="1">
    <location>
        <begin position="355"/>
        <end position="369"/>
    </location>
</feature>
<name>A0AAV2I4V8_LYMST</name>
<dbReference type="InterPro" id="IPR035892">
    <property type="entry name" value="C2_domain_sf"/>
</dbReference>
<evidence type="ECO:0000313" key="3">
    <source>
        <dbReference type="Proteomes" id="UP001497497"/>
    </source>
</evidence>
<dbReference type="EMBL" id="CAXITT010000442">
    <property type="protein sequence ID" value="CAL1541604.1"/>
    <property type="molecule type" value="Genomic_DNA"/>
</dbReference>
<feature type="region of interest" description="Disordered" evidence="1">
    <location>
        <begin position="334"/>
        <end position="377"/>
    </location>
</feature>
<proteinExistence type="predicted"/>
<feature type="compositionally biased region" description="Acidic residues" evidence="1">
    <location>
        <begin position="601"/>
        <end position="614"/>
    </location>
</feature>
<sequence>MCFSVFCQVNNRSTADDWKGGKDDANNNPRNGFTMNGKRTQAKWDQMPDVPEQAAIGNLHLSFEYHKTNLKIRVWQVTDLLLPPPQTSMIESIFVRSYLIPDPSKKTDRQTEYVKVETTSKDGNIISHAPSNGIQHIFTPSSFRFDTPLLYLGVTRDIIAERSLQLEVYMTQKQTHKTYLMGMVHLPLRTAVHRHLREKYPLIPCMNHTIPNSMRVYSARDLMYESSSPSWLNQSLSRSSSFHSKHRASFSGKDSEKLNNFMQRFSSLELSDSDDYDDGVGSSIGVKSSFERSSTSLAVTVDEGSLHTDDDDMSPFEEIRGHNLQLSTSVLSNGSETIQTRAKKKIIPNEMLERSSSSESGENSDSGSSTRRVSGKFTVIRVEETIGESGEDHSNPQEAGLKCDLENKSKEDSAPSQAASGKKRIIPNEFLSKISNSASESPKVGLDRNSNQAVGNNGVIVNVCDGIQRDSYSPQTSPRVLITQFDQVKSLQAGTDMNNDDTKDEIAEEVVRSRLYSHSSETGSAVGSRPETPVWDFYDFAAEEGAENKGGATLDDPSAPHDEASQALGTLQASLLKLSRGSQVLDTCRVIGPVLPTVMIDDFEMDDTNTEDSDDSPKDNDNDENNDQK</sequence>
<gene>
    <name evidence="2" type="ORF">GSLYS_00015210001</name>
</gene>
<evidence type="ECO:0000313" key="2">
    <source>
        <dbReference type="EMBL" id="CAL1541604.1"/>
    </source>
</evidence>
<dbReference type="Proteomes" id="UP001497497">
    <property type="component" value="Unassembled WGS sequence"/>
</dbReference>
<reference evidence="2 3" key="1">
    <citation type="submission" date="2024-04" db="EMBL/GenBank/DDBJ databases">
        <authorList>
            <consortium name="Genoscope - CEA"/>
            <person name="William W."/>
        </authorList>
    </citation>
    <scope>NUCLEOTIDE SEQUENCE [LARGE SCALE GENOMIC DNA]</scope>
</reference>
<feature type="region of interest" description="Disordered" evidence="1">
    <location>
        <begin position="598"/>
        <end position="629"/>
    </location>
</feature>
<protein>
    <recommendedName>
        <fullName evidence="4">DUF4210 domain-containing protein</fullName>
    </recommendedName>
</protein>